<keyword evidence="4" id="KW-0804">Transcription</keyword>
<sequence length="305" mass="33641">MKTLPDLQAWAIFATVAETGSFAQAAEVLGLSQPTVSKAITRLEKQLHVSLFHRTSRRLSLTETGQASLEQAQAVLAAGQSAEALARDQKESLQGRIKIAAPMSFGLEHLAPLLPAFMEKHPAVLLDLHFNDAQVNIVEQGFDMALRISTMDDSSLLVRRLCNLRLRLVAAPSYLAKYGRPTHPSDLAQHMSLRYAYERRGSVWRFQQGEEYYSQTVPCALQVNNAQALIPPLLQGLGLSVLPQFLLGDLVEQGQLEVVLPQWDLPSLTLHLLTPPGRSRSARVQAFIDFLVAGFEQAPWADTGQ</sequence>
<dbReference type="EMBL" id="QEXO01000006">
    <property type="protein sequence ID" value="PWE12501.1"/>
    <property type="molecule type" value="Genomic_DNA"/>
</dbReference>
<comment type="similarity">
    <text evidence="1">Belongs to the LysR transcriptional regulatory family.</text>
</comment>
<dbReference type="InterPro" id="IPR036388">
    <property type="entry name" value="WH-like_DNA-bd_sf"/>
</dbReference>
<evidence type="ECO:0000256" key="3">
    <source>
        <dbReference type="ARBA" id="ARBA00023125"/>
    </source>
</evidence>
<dbReference type="InterPro" id="IPR058163">
    <property type="entry name" value="LysR-type_TF_proteobact-type"/>
</dbReference>
<dbReference type="InterPro" id="IPR000847">
    <property type="entry name" value="LysR_HTH_N"/>
</dbReference>
<dbReference type="InterPro" id="IPR005119">
    <property type="entry name" value="LysR_subst-bd"/>
</dbReference>
<dbReference type="InterPro" id="IPR036390">
    <property type="entry name" value="WH_DNA-bd_sf"/>
</dbReference>
<dbReference type="GeneID" id="29369844"/>
<evidence type="ECO:0000256" key="4">
    <source>
        <dbReference type="ARBA" id="ARBA00023163"/>
    </source>
</evidence>
<evidence type="ECO:0000313" key="7">
    <source>
        <dbReference type="Proteomes" id="UP000245216"/>
    </source>
</evidence>
<dbReference type="CDD" id="cd08422">
    <property type="entry name" value="PBP2_CrgA_like"/>
    <property type="match status" value="1"/>
</dbReference>
<dbReference type="Gene3D" id="1.10.10.10">
    <property type="entry name" value="Winged helix-like DNA-binding domain superfamily/Winged helix DNA-binding domain"/>
    <property type="match status" value="1"/>
</dbReference>
<accession>A0A2U2BEV2</accession>
<dbReference type="PANTHER" id="PTHR30537:SF5">
    <property type="entry name" value="HTH-TYPE TRANSCRIPTIONAL ACTIVATOR TTDR-RELATED"/>
    <property type="match status" value="1"/>
</dbReference>
<dbReference type="GO" id="GO:0003700">
    <property type="term" value="F:DNA-binding transcription factor activity"/>
    <property type="evidence" value="ECO:0007669"/>
    <property type="project" value="InterPro"/>
</dbReference>
<dbReference type="PRINTS" id="PR00039">
    <property type="entry name" value="HTHLYSR"/>
</dbReference>
<dbReference type="PANTHER" id="PTHR30537">
    <property type="entry name" value="HTH-TYPE TRANSCRIPTIONAL REGULATOR"/>
    <property type="match status" value="1"/>
</dbReference>
<comment type="caution">
    <text evidence="6">The sequence shown here is derived from an EMBL/GenBank/DDBJ whole genome shotgun (WGS) entry which is preliminary data.</text>
</comment>
<reference evidence="6 7" key="2">
    <citation type="submission" date="2018-05" db="EMBL/GenBank/DDBJ databases">
        <authorList>
            <person name="Lanie J.A."/>
            <person name="Ng W.-L."/>
            <person name="Kazmierczak K.M."/>
            <person name="Andrzejewski T.M."/>
            <person name="Davidsen T.M."/>
            <person name="Wayne K.J."/>
            <person name="Tettelin H."/>
            <person name="Glass J.I."/>
            <person name="Rusch D."/>
            <person name="Podicherti R."/>
            <person name="Tsui H.-C.T."/>
            <person name="Winkler M.E."/>
        </authorList>
    </citation>
    <scope>NUCLEOTIDE SEQUENCE [LARGE SCALE GENOMIC DNA]</scope>
    <source>
        <strain evidence="6 7">YBY</strain>
    </source>
</reference>
<dbReference type="RefSeq" id="WP_045931234.1">
    <property type="nucleotide sequence ID" value="NZ_CP013119.1"/>
</dbReference>
<dbReference type="Gene3D" id="3.40.190.290">
    <property type="match status" value="1"/>
</dbReference>
<dbReference type="PROSITE" id="PS50931">
    <property type="entry name" value="HTH_LYSR"/>
    <property type="match status" value="1"/>
</dbReference>
<dbReference type="STRING" id="511.UZ73_14945"/>
<dbReference type="GO" id="GO:0043565">
    <property type="term" value="F:sequence-specific DNA binding"/>
    <property type="evidence" value="ECO:0007669"/>
    <property type="project" value="TreeGrafter"/>
</dbReference>
<protein>
    <submittedName>
        <fullName evidence="6">LysR family transcriptional regulator</fullName>
    </submittedName>
</protein>
<evidence type="ECO:0000256" key="2">
    <source>
        <dbReference type="ARBA" id="ARBA00023015"/>
    </source>
</evidence>
<evidence type="ECO:0000313" key="6">
    <source>
        <dbReference type="EMBL" id="PWE12501.1"/>
    </source>
</evidence>
<keyword evidence="2" id="KW-0805">Transcription regulation</keyword>
<proteinExistence type="inferred from homology"/>
<dbReference type="KEGG" id="afa:UZ73_14945"/>
<keyword evidence="3" id="KW-0238">DNA-binding</keyword>
<dbReference type="Pfam" id="PF00126">
    <property type="entry name" value="HTH_1"/>
    <property type="match status" value="1"/>
</dbReference>
<dbReference type="FunFam" id="1.10.10.10:FF:000001">
    <property type="entry name" value="LysR family transcriptional regulator"/>
    <property type="match status" value="1"/>
</dbReference>
<feature type="domain" description="HTH lysR-type" evidence="5">
    <location>
        <begin position="5"/>
        <end position="62"/>
    </location>
</feature>
<reference evidence="6 7" key="1">
    <citation type="submission" date="2018-05" db="EMBL/GenBank/DDBJ databases">
        <title>Genome Sequence of an Efficient Indole-Degrading Bacterium, Alcaligenes sp.YBY.</title>
        <authorList>
            <person name="Yang B."/>
        </authorList>
    </citation>
    <scope>NUCLEOTIDE SEQUENCE [LARGE SCALE GENOMIC DNA]</scope>
    <source>
        <strain evidence="6 7">YBY</strain>
    </source>
</reference>
<evidence type="ECO:0000256" key="1">
    <source>
        <dbReference type="ARBA" id="ARBA00009437"/>
    </source>
</evidence>
<organism evidence="6 7">
    <name type="scientific">Alcaligenes faecalis</name>
    <dbReference type="NCBI Taxonomy" id="511"/>
    <lineage>
        <taxon>Bacteria</taxon>
        <taxon>Pseudomonadati</taxon>
        <taxon>Pseudomonadota</taxon>
        <taxon>Betaproteobacteria</taxon>
        <taxon>Burkholderiales</taxon>
        <taxon>Alcaligenaceae</taxon>
        <taxon>Alcaligenes</taxon>
    </lineage>
</organism>
<gene>
    <name evidence="6" type="ORF">DF183_19425</name>
</gene>
<dbReference type="SUPFAM" id="SSF46785">
    <property type="entry name" value="Winged helix' DNA-binding domain"/>
    <property type="match status" value="1"/>
</dbReference>
<dbReference type="AlphaFoldDB" id="A0A2U2BEV2"/>
<dbReference type="Proteomes" id="UP000245216">
    <property type="component" value="Unassembled WGS sequence"/>
</dbReference>
<name>A0A2U2BEV2_ALCFA</name>
<evidence type="ECO:0000259" key="5">
    <source>
        <dbReference type="PROSITE" id="PS50931"/>
    </source>
</evidence>
<dbReference type="GO" id="GO:0006351">
    <property type="term" value="P:DNA-templated transcription"/>
    <property type="evidence" value="ECO:0007669"/>
    <property type="project" value="TreeGrafter"/>
</dbReference>
<dbReference type="Pfam" id="PF03466">
    <property type="entry name" value="LysR_substrate"/>
    <property type="match status" value="1"/>
</dbReference>
<dbReference type="SUPFAM" id="SSF53850">
    <property type="entry name" value="Periplasmic binding protein-like II"/>
    <property type="match status" value="1"/>
</dbReference>